<evidence type="ECO:0000256" key="2">
    <source>
        <dbReference type="ARBA" id="ARBA00022670"/>
    </source>
</evidence>
<keyword evidence="4" id="KW-0378">Hydrolase</keyword>
<dbReference type="PANTHER" id="PTHR45962">
    <property type="entry name" value="N-FATTY-ACYL-AMINO ACID SYNTHASE/HYDROLASE PM20D1"/>
    <property type="match status" value="1"/>
</dbReference>
<dbReference type="Gene3D" id="1.10.150.900">
    <property type="match status" value="1"/>
</dbReference>
<evidence type="ECO:0000256" key="1">
    <source>
        <dbReference type="ARBA" id="ARBA00006247"/>
    </source>
</evidence>
<feature type="domain" description="Peptidase M20 dimerisation" evidence="7">
    <location>
        <begin position="231"/>
        <end position="375"/>
    </location>
</feature>
<accession>A0ABX2M568</accession>
<gene>
    <name evidence="8" type="ORF">HNO84_17475</name>
</gene>
<dbReference type="SUPFAM" id="SSF53187">
    <property type="entry name" value="Zn-dependent exopeptidases"/>
    <property type="match status" value="1"/>
</dbReference>
<keyword evidence="2" id="KW-0645">Protease</keyword>
<dbReference type="InterPro" id="IPR001261">
    <property type="entry name" value="ArgE/DapE_CS"/>
</dbReference>
<evidence type="ECO:0000256" key="5">
    <source>
        <dbReference type="ARBA" id="ARBA00022833"/>
    </source>
</evidence>
<evidence type="ECO:0000259" key="7">
    <source>
        <dbReference type="Pfam" id="PF07687"/>
    </source>
</evidence>
<dbReference type="PROSITE" id="PS00758">
    <property type="entry name" value="ARGE_DAPE_CPG2_1"/>
    <property type="match status" value="1"/>
</dbReference>
<dbReference type="Gene3D" id="3.30.70.360">
    <property type="match status" value="1"/>
</dbReference>
<evidence type="ECO:0000313" key="8">
    <source>
        <dbReference type="EMBL" id="NUU03402.1"/>
    </source>
</evidence>
<dbReference type="NCBIfam" id="NF006596">
    <property type="entry name" value="PRK09133.1"/>
    <property type="match status" value="1"/>
</dbReference>
<proteinExistence type="inferred from homology"/>
<comment type="similarity">
    <text evidence="1">Belongs to the peptidase M20A family.</text>
</comment>
<reference evidence="8 9" key="1">
    <citation type="journal article" date="2020" name="Front. Plant Sci.">
        <title>Isolation of Rhizosphere Bacteria That Improve Quality and Water Stress Tolerance in Greenhouse Ornamentals.</title>
        <authorList>
            <person name="Nordstedt N.P."/>
            <person name="Jones M.L."/>
        </authorList>
    </citation>
    <scope>NUCLEOTIDE SEQUENCE [LARGE SCALE GENOMIC DNA]</scope>
    <source>
        <strain evidence="8 9">C6C2</strain>
    </source>
</reference>
<dbReference type="Gene3D" id="3.40.630.10">
    <property type="entry name" value="Zn peptidases"/>
    <property type="match status" value="1"/>
</dbReference>
<dbReference type="RefSeq" id="WP_079218275.1">
    <property type="nucleotide sequence ID" value="NZ_CP018845.1"/>
</dbReference>
<keyword evidence="3" id="KW-0479">Metal-binding</keyword>
<dbReference type="InterPro" id="IPR036264">
    <property type="entry name" value="Bact_exopeptidase_dim_dom"/>
</dbReference>
<organism evidence="8 9">
    <name type="scientific">Herbaspirillum robiniae</name>
    <dbReference type="NCBI Taxonomy" id="2014887"/>
    <lineage>
        <taxon>Bacteria</taxon>
        <taxon>Pseudomonadati</taxon>
        <taxon>Pseudomonadota</taxon>
        <taxon>Betaproteobacteria</taxon>
        <taxon>Burkholderiales</taxon>
        <taxon>Oxalobacteraceae</taxon>
        <taxon>Herbaspirillum</taxon>
    </lineage>
</organism>
<dbReference type="SUPFAM" id="SSF55031">
    <property type="entry name" value="Bacterial exopeptidase dimerisation domain"/>
    <property type="match status" value="1"/>
</dbReference>
<dbReference type="PANTHER" id="PTHR45962:SF1">
    <property type="entry name" value="N-FATTY-ACYL-AMINO ACID SYNTHASE_HYDROLASE PM20D1"/>
    <property type="match status" value="1"/>
</dbReference>
<name>A0ABX2M568_9BURK</name>
<dbReference type="Pfam" id="PF07687">
    <property type="entry name" value="M20_dimer"/>
    <property type="match status" value="1"/>
</dbReference>
<dbReference type="InterPro" id="IPR011650">
    <property type="entry name" value="Peptidase_M20_dimer"/>
</dbReference>
<keyword evidence="9" id="KW-1185">Reference proteome</keyword>
<evidence type="ECO:0000256" key="3">
    <source>
        <dbReference type="ARBA" id="ARBA00022723"/>
    </source>
</evidence>
<keyword evidence="6" id="KW-0732">Signal</keyword>
<feature type="signal peptide" evidence="6">
    <location>
        <begin position="1"/>
        <end position="33"/>
    </location>
</feature>
<dbReference type="EMBL" id="JABFMT010000021">
    <property type="protein sequence ID" value="NUU03402.1"/>
    <property type="molecule type" value="Genomic_DNA"/>
</dbReference>
<keyword evidence="5" id="KW-0862">Zinc</keyword>
<dbReference type="Proteomes" id="UP000536746">
    <property type="component" value="Unassembled WGS sequence"/>
</dbReference>
<evidence type="ECO:0000256" key="6">
    <source>
        <dbReference type="SAM" id="SignalP"/>
    </source>
</evidence>
<sequence length="478" mass="52374">MRFPSRPSIPSRLSSLTRLAVLSALAVSAAASAQQLTPEQQRFHDIYKELVEINTTHSAGSTTVAAQAMQAELVKAGFKQDDIQIIEPFPRKGNLVLRWKGDGSKEPLLLIAHIDVVEAKREDWKTDPFKLKEDDGYFTARGSIDDKAMASAFVSILSQLKREGFAPKRDVILALTADEERGDVESNGAWWLFKNKPELLKAALGINEGGGGELYGGKGSKPKLHRVQVAEKLYTSYQLELRDVGGHSSLPTPNNPIYAMAGALARLGAYRFPVKLADVNKTYFARSAQFASGQQAEDMRAVGNGSMDQAVTDRLSTVPLYNAQLRTTCTATMFNGGHAENALPQSAKATVNCRMLPFDDPAEVERQLKQVLGNDKIALHQIAPPTRSPVSPMTPEISSVVEGLTQEMWPGVPVIPFMSTGATDSRFARNAGVPMYGVSGLFTDPADLRTHGLDERIEIPRLYEGREFMYRLVKRLAS</sequence>
<evidence type="ECO:0000256" key="4">
    <source>
        <dbReference type="ARBA" id="ARBA00022801"/>
    </source>
</evidence>
<dbReference type="InterPro" id="IPR002933">
    <property type="entry name" value="Peptidase_M20"/>
</dbReference>
<dbReference type="InterPro" id="IPR047177">
    <property type="entry name" value="Pept_M20A"/>
</dbReference>
<evidence type="ECO:0000313" key="9">
    <source>
        <dbReference type="Proteomes" id="UP000536746"/>
    </source>
</evidence>
<dbReference type="PROSITE" id="PS00759">
    <property type="entry name" value="ARGE_DAPE_CPG2_2"/>
    <property type="match status" value="1"/>
</dbReference>
<comment type="caution">
    <text evidence="8">The sequence shown here is derived from an EMBL/GenBank/DDBJ whole genome shotgun (WGS) entry which is preliminary data.</text>
</comment>
<protein>
    <submittedName>
        <fullName evidence="8">M20/M25/M40 family metallo-hydrolase</fullName>
    </submittedName>
</protein>
<dbReference type="Pfam" id="PF01546">
    <property type="entry name" value="Peptidase_M20"/>
    <property type="match status" value="1"/>
</dbReference>
<feature type="chain" id="PRO_5047426249" evidence="6">
    <location>
        <begin position="34"/>
        <end position="478"/>
    </location>
</feature>